<dbReference type="CTD" id="110437884"/>
<dbReference type="AlphaFoldDB" id="A0A3P8V7G2"/>
<dbReference type="PANTHER" id="PTHR14636:SF1">
    <property type="entry name" value="TPA-INDUCED TRANSMEMBRANE PROTEIN"/>
    <property type="match status" value="1"/>
</dbReference>
<dbReference type="PANTHER" id="PTHR14636">
    <property type="entry name" value="TPA-INDUCED TRANSMEMBRANE PROTEIN"/>
    <property type="match status" value="1"/>
</dbReference>
<dbReference type="PROSITE" id="PS50024">
    <property type="entry name" value="SEA"/>
    <property type="match status" value="1"/>
</dbReference>
<dbReference type="InterPro" id="IPR036364">
    <property type="entry name" value="SEA_dom_sf"/>
</dbReference>
<dbReference type="GeneID" id="103378033"/>
<keyword evidence="1" id="KW-0472">Membrane</keyword>
<evidence type="ECO:0000259" key="2">
    <source>
        <dbReference type="PROSITE" id="PS50024"/>
    </source>
</evidence>
<feature type="transmembrane region" description="Helical" evidence="1">
    <location>
        <begin position="95"/>
        <end position="116"/>
    </location>
</feature>
<sequence>MDVELITLPANGNNGKSISNDRITAENGADVTCEVTERDSLLKTHAAGNQNGDIPVSNSDVEAQRTVENAHSCPESTARRIWEELNDTPFSKVRLWMILIFLLVIIVAIILFSLWICSVIHEDVDEKFDPSLFQVPLHFNGSFQLPNQVFTEELFTLSTNESIVLTTDLEDKLADLYRSSPALGRYFSKAEVYSLRNGSVIADYQLTFLLPEEQQFELQNFTLSREMVYNVLRQSLYDQETDGSAPMYIYPRSLRMF</sequence>
<keyword evidence="4" id="KW-1185">Reference proteome</keyword>
<dbReference type="KEGG" id="csem:103378033"/>
<evidence type="ECO:0000313" key="3">
    <source>
        <dbReference type="Ensembl" id="ENSCSEP00000011293.1"/>
    </source>
</evidence>
<reference evidence="3 4" key="1">
    <citation type="journal article" date="2014" name="Nat. Genet.">
        <title>Whole-genome sequence of a flatfish provides insights into ZW sex chromosome evolution and adaptation to a benthic lifestyle.</title>
        <authorList>
            <person name="Chen S."/>
            <person name="Zhang G."/>
            <person name="Shao C."/>
            <person name="Huang Q."/>
            <person name="Liu G."/>
            <person name="Zhang P."/>
            <person name="Song W."/>
            <person name="An N."/>
            <person name="Chalopin D."/>
            <person name="Volff J.N."/>
            <person name="Hong Y."/>
            <person name="Li Q."/>
            <person name="Sha Z."/>
            <person name="Zhou H."/>
            <person name="Xie M."/>
            <person name="Yu Q."/>
            <person name="Liu Y."/>
            <person name="Xiang H."/>
            <person name="Wang N."/>
            <person name="Wu K."/>
            <person name="Yang C."/>
            <person name="Zhou Q."/>
            <person name="Liao X."/>
            <person name="Yang L."/>
            <person name="Hu Q."/>
            <person name="Zhang J."/>
            <person name="Meng L."/>
            <person name="Jin L."/>
            <person name="Tian Y."/>
            <person name="Lian J."/>
            <person name="Yang J."/>
            <person name="Miao G."/>
            <person name="Liu S."/>
            <person name="Liang Z."/>
            <person name="Yan F."/>
            <person name="Li Y."/>
            <person name="Sun B."/>
            <person name="Zhang H."/>
            <person name="Zhang J."/>
            <person name="Zhu Y."/>
            <person name="Du M."/>
            <person name="Zhao Y."/>
            <person name="Schartl M."/>
            <person name="Tang Q."/>
            <person name="Wang J."/>
        </authorList>
    </citation>
    <scope>NUCLEOTIDE SEQUENCE</scope>
</reference>
<accession>A0A3P8V7G2</accession>
<reference evidence="3" key="2">
    <citation type="submission" date="2025-08" db="UniProtKB">
        <authorList>
            <consortium name="Ensembl"/>
        </authorList>
    </citation>
    <scope>IDENTIFICATION</scope>
</reference>
<evidence type="ECO:0000313" key="4">
    <source>
        <dbReference type="Proteomes" id="UP000265120"/>
    </source>
</evidence>
<dbReference type="InterPro" id="IPR033223">
    <property type="entry name" value="TTMP"/>
</dbReference>
<dbReference type="OMA" id="GFMKYMM"/>
<dbReference type="Gene3D" id="3.30.70.960">
    <property type="entry name" value="SEA domain"/>
    <property type="match status" value="1"/>
</dbReference>
<dbReference type="InParanoid" id="A0A3P8V7G2"/>
<protein>
    <submittedName>
        <fullName evidence="3">Chromosome 4 C3orf52 homolog</fullName>
    </submittedName>
</protein>
<dbReference type="InterPro" id="IPR000082">
    <property type="entry name" value="SEA_dom"/>
</dbReference>
<evidence type="ECO:0000256" key="1">
    <source>
        <dbReference type="SAM" id="Phobius"/>
    </source>
</evidence>
<proteinExistence type="predicted"/>
<dbReference type="Ensembl" id="ENSCSET00000011431.1">
    <property type="protein sequence ID" value="ENSCSEP00000011293.1"/>
    <property type="gene ID" value="ENSCSEG00000007261.1"/>
</dbReference>
<dbReference type="Proteomes" id="UP000265120">
    <property type="component" value="Chromosome 4"/>
</dbReference>
<reference evidence="3" key="3">
    <citation type="submission" date="2025-09" db="UniProtKB">
        <authorList>
            <consortium name="Ensembl"/>
        </authorList>
    </citation>
    <scope>IDENTIFICATION</scope>
</reference>
<name>A0A3P8V7G2_CYNSE</name>
<keyword evidence="1" id="KW-1133">Transmembrane helix</keyword>
<dbReference type="OrthoDB" id="8879801at2759"/>
<dbReference type="Pfam" id="PF01390">
    <property type="entry name" value="SEA"/>
    <property type="match status" value="1"/>
</dbReference>
<dbReference type="SUPFAM" id="SSF82671">
    <property type="entry name" value="SEA domain"/>
    <property type="match status" value="1"/>
</dbReference>
<keyword evidence="1" id="KW-0812">Transmembrane</keyword>
<dbReference type="GeneTree" id="ENSGT00940000168248"/>
<feature type="domain" description="SEA" evidence="2">
    <location>
        <begin position="135"/>
        <end position="257"/>
    </location>
</feature>
<dbReference type="RefSeq" id="XP_008307302.1">
    <property type="nucleotide sequence ID" value="XM_008309080.3"/>
</dbReference>
<organism evidence="3 4">
    <name type="scientific">Cynoglossus semilaevis</name>
    <name type="common">Tongue sole</name>
    <dbReference type="NCBI Taxonomy" id="244447"/>
    <lineage>
        <taxon>Eukaryota</taxon>
        <taxon>Metazoa</taxon>
        <taxon>Chordata</taxon>
        <taxon>Craniata</taxon>
        <taxon>Vertebrata</taxon>
        <taxon>Euteleostomi</taxon>
        <taxon>Actinopterygii</taxon>
        <taxon>Neopterygii</taxon>
        <taxon>Teleostei</taxon>
        <taxon>Neoteleostei</taxon>
        <taxon>Acanthomorphata</taxon>
        <taxon>Carangaria</taxon>
        <taxon>Pleuronectiformes</taxon>
        <taxon>Pleuronectoidei</taxon>
        <taxon>Cynoglossidae</taxon>
        <taxon>Cynoglossinae</taxon>
        <taxon>Cynoglossus</taxon>
    </lineage>
</organism>